<reference evidence="2 3" key="1">
    <citation type="submission" date="2021-06" db="EMBL/GenBank/DDBJ databases">
        <title>A haploid diamondback moth (Plutella xylostella L.) genome assembly resolves 31 chromosomes and identifies a diamide resistance mutation.</title>
        <authorList>
            <person name="Ward C.M."/>
            <person name="Perry K.D."/>
            <person name="Baker G."/>
            <person name="Powis K."/>
            <person name="Heckel D.G."/>
            <person name="Baxter S.W."/>
        </authorList>
    </citation>
    <scope>NUCLEOTIDE SEQUENCE [LARGE SCALE GENOMIC DNA]</scope>
    <source>
        <strain evidence="2 3">LV</strain>
        <tissue evidence="2">Single pupa</tissue>
    </source>
</reference>
<keyword evidence="1" id="KW-1133">Transmembrane helix</keyword>
<name>A0ABQ7PW37_PLUXY</name>
<organism evidence="2 3">
    <name type="scientific">Plutella xylostella</name>
    <name type="common">Diamondback moth</name>
    <name type="synonym">Plutella maculipennis</name>
    <dbReference type="NCBI Taxonomy" id="51655"/>
    <lineage>
        <taxon>Eukaryota</taxon>
        <taxon>Metazoa</taxon>
        <taxon>Ecdysozoa</taxon>
        <taxon>Arthropoda</taxon>
        <taxon>Hexapoda</taxon>
        <taxon>Insecta</taxon>
        <taxon>Pterygota</taxon>
        <taxon>Neoptera</taxon>
        <taxon>Endopterygota</taxon>
        <taxon>Lepidoptera</taxon>
        <taxon>Glossata</taxon>
        <taxon>Ditrysia</taxon>
        <taxon>Yponomeutoidea</taxon>
        <taxon>Plutellidae</taxon>
        <taxon>Plutella</taxon>
    </lineage>
</organism>
<evidence type="ECO:0000313" key="3">
    <source>
        <dbReference type="Proteomes" id="UP000823941"/>
    </source>
</evidence>
<keyword evidence="1" id="KW-0472">Membrane</keyword>
<proteinExistence type="predicted"/>
<sequence>MAIGVDTSKWKPRKLKGTPANRAANLIAAGIIGFGVLCGAALQYMDFTKKPRANFEKLYEDSIVEVERKIMIGNSLPYKTGDQLRKIIEEDRQPDRPDA</sequence>
<dbReference type="EMBL" id="JAHIBW010000028">
    <property type="protein sequence ID" value="KAG7296640.1"/>
    <property type="molecule type" value="Genomic_DNA"/>
</dbReference>
<protein>
    <submittedName>
        <fullName evidence="2">Uncharacterized protein</fullName>
    </submittedName>
</protein>
<evidence type="ECO:0000313" key="2">
    <source>
        <dbReference type="EMBL" id="KAG7296640.1"/>
    </source>
</evidence>
<evidence type="ECO:0000256" key="1">
    <source>
        <dbReference type="SAM" id="Phobius"/>
    </source>
</evidence>
<gene>
    <name evidence="2" type="ORF">JYU34_020460</name>
</gene>
<keyword evidence="1" id="KW-0812">Transmembrane</keyword>
<keyword evidence="3" id="KW-1185">Reference proteome</keyword>
<comment type="caution">
    <text evidence="2">The sequence shown here is derived from an EMBL/GenBank/DDBJ whole genome shotgun (WGS) entry which is preliminary data.</text>
</comment>
<feature type="transmembrane region" description="Helical" evidence="1">
    <location>
        <begin position="23"/>
        <end position="42"/>
    </location>
</feature>
<accession>A0ABQ7PW37</accession>
<dbReference type="Proteomes" id="UP000823941">
    <property type="component" value="Chromosome 28"/>
</dbReference>